<dbReference type="PROSITE" id="PS01009">
    <property type="entry name" value="CRISP_1"/>
    <property type="match status" value="1"/>
</dbReference>
<dbReference type="EMBL" id="JAFNEN010000141">
    <property type="protein sequence ID" value="KAG8192352.1"/>
    <property type="molecule type" value="Genomic_DNA"/>
</dbReference>
<dbReference type="SMART" id="SM00198">
    <property type="entry name" value="SCP"/>
    <property type="match status" value="1"/>
</dbReference>
<dbReference type="InterPro" id="IPR014044">
    <property type="entry name" value="CAP_dom"/>
</dbReference>
<dbReference type="FunFam" id="3.40.33.10:FF:000002">
    <property type="entry name" value="Golgi-associated plant pathogenesis-related protein 1"/>
    <property type="match status" value="1"/>
</dbReference>
<dbReference type="Proteomes" id="UP000827092">
    <property type="component" value="Unassembled WGS sequence"/>
</dbReference>
<evidence type="ECO:0000259" key="2">
    <source>
        <dbReference type="SMART" id="SM00198"/>
    </source>
</evidence>
<evidence type="ECO:0000313" key="4">
    <source>
        <dbReference type="Proteomes" id="UP000827092"/>
    </source>
</evidence>
<dbReference type="InterPro" id="IPR018244">
    <property type="entry name" value="Allrgn_V5/Tpx1_CS"/>
</dbReference>
<dbReference type="Pfam" id="PF00188">
    <property type="entry name" value="CAP"/>
    <property type="match status" value="1"/>
</dbReference>
<reference evidence="3 4" key="1">
    <citation type="journal article" date="2022" name="Nat. Ecol. Evol.">
        <title>A masculinizing supergene underlies an exaggerated male reproductive morph in a spider.</title>
        <authorList>
            <person name="Hendrickx F."/>
            <person name="De Corte Z."/>
            <person name="Sonet G."/>
            <person name="Van Belleghem S.M."/>
            <person name="Kostlbacher S."/>
            <person name="Vangestel C."/>
        </authorList>
    </citation>
    <scope>NUCLEOTIDE SEQUENCE [LARGE SCALE GENOMIC DNA]</scope>
    <source>
        <strain evidence="3">W744_W776</strain>
    </source>
</reference>
<proteinExistence type="predicted"/>
<feature type="region of interest" description="Disordered" evidence="1">
    <location>
        <begin position="1"/>
        <end position="30"/>
    </location>
</feature>
<name>A0AAV6V7B3_9ARAC</name>
<organism evidence="3 4">
    <name type="scientific">Oedothorax gibbosus</name>
    <dbReference type="NCBI Taxonomy" id="931172"/>
    <lineage>
        <taxon>Eukaryota</taxon>
        <taxon>Metazoa</taxon>
        <taxon>Ecdysozoa</taxon>
        <taxon>Arthropoda</taxon>
        <taxon>Chelicerata</taxon>
        <taxon>Arachnida</taxon>
        <taxon>Araneae</taxon>
        <taxon>Araneomorphae</taxon>
        <taxon>Entelegynae</taxon>
        <taxon>Araneoidea</taxon>
        <taxon>Linyphiidae</taxon>
        <taxon>Erigoninae</taxon>
        <taxon>Oedothorax</taxon>
    </lineage>
</organism>
<dbReference type="InterPro" id="IPR001283">
    <property type="entry name" value="CRISP-related"/>
</dbReference>
<dbReference type="Gene3D" id="3.40.33.10">
    <property type="entry name" value="CAP"/>
    <property type="match status" value="1"/>
</dbReference>
<dbReference type="PANTHER" id="PTHR10334">
    <property type="entry name" value="CYSTEINE-RICH SECRETORY PROTEIN-RELATED"/>
    <property type="match status" value="1"/>
</dbReference>
<gene>
    <name evidence="3" type="ORF">JTE90_002172</name>
</gene>
<accession>A0AAV6V7B3</accession>
<dbReference type="PRINTS" id="PR00837">
    <property type="entry name" value="V5TPXLIKE"/>
</dbReference>
<sequence length="282" mass="31182">MFKKKANESSQDDKGTKKITTKTVEQTGGVQTTTTTITCAKADFDTAFKKLNLDPKKFQSGGTTVTRQIIYTNSSGEKEVLEETVETYEQDEPSEPAKGSGLAQKFGFGKSKMAAAPGGEVKATPGGEVKKYKAGEFEKECLKKHNEYRSKHGVPKLTLSDEICSYAKEWADHLASKDLFEHRSGGKYGENIFMKWSSDPNHMVTGEEAVDSWYSEIKDYTFGQEPRTLKSGHFTQVVWKASQEMGVAWARSKSGKLLVVANYSPAGNFVGKFTENVPPLKK</sequence>
<dbReference type="GO" id="GO:0005576">
    <property type="term" value="C:extracellular region"/>
    <property type="evidence" value="ECO:0007669"/>
    <property type="project" value="InterPro"/>
</dbReference>
<protein>
    <recommendedName>
        <fullName evidence="2">SCP domain-containing protein</fullName>
    </recommendedName>
</protein>
<dbReference type="InterPro" id="IPR035940">
    <property type="entry name" value="CAP_sf"/>
</dbReference>
<dbReference type="InterPro" id="IPR034113">
    <property type="entry name" value="SCP_GAPR1-like"/>
</dbReference>
<feature type="compositionally biased region" description="Basic and acidic residues" evidence="1">
    <location>
        <begin position="1"/>
        <end position="16"/>
    </location>
</feature>
<dbReference type="SUPFAM" id="SSF55797">
    <property type="entry name" value="PR-1-like"/>
    <property type="match status" value="1"/>
</dbReference>
<dbReference type="AlphaFoldDB" id="A0AAV6V7B3"/>
<dbReference type="CDD" id="cd05382">
    <property type="entry name" value="CAP_GAPR1-like"/>
    <property type="match status" value="1"/>
</dbReference>
<keyword evidence="4" id="KW-1185">Reference proteome</keyword>
<comment type="caution">
    <text evidence="3">The sequence shown here is derived from an EMBL/GenBank/DDBJ whole genome shotgun (WGS) entry which is preliminary data.</text>
</comment>
<evidence type="ECO:0000256" key="1">
    <source>
        <dbReference type="SAM" id="MobiDB-lite"/>
    </source>
</evidence>
<feature type="domain" description="SCP" evidence="2">
    <location>
        <begin position="136"/>
        <end position="271"/>
    </location>
</feature>
<feature type="compositionally biased region" description="Low complexity" evidence="1">
    <location>
        <begin position="21"/>
        <end position="30"/>
    </location>
</feature>
<evidence type="ECO:0000313" key="3">
    <source>
        <dbReference type="EMBL" id="KAG8192352.1"/>
    </source>
</evidence>